<dbReference type="InterPro" id="IPR010998">
    <property type="entry name" value="Integrase_recombinase_N"/>
</dbReference>
<dbReference type="PANTHER" id="PTHR30349">
    <property type="entry name" value="PHAGE INTEGRASE-RELATED"/>
    <property type="match status" value="1"/>
</dbReference>
<dbReference type="GO" id="GO:0003677">
    <property type="term" value="F:DNA binding"/>
    <property type="evidence" value="ECO:0007669"/>
    <property type="project" value="UniProtKB-KW"/>
</dbReference>
<evidence type="ECO:0000256" key="3">
    <source>
        <dbReference type="ARBA" id="ARBA00023125"/>
    </source>
</evidence>
<dbReference type="PROSITE" id="PS51898">
    <property type="entry name" value="TYR_RECOMBINASE"/>
    <property type="match status" value="1"/>
</dbReference>
<dbReference type="InterPro" id="IPR011010">
    <property type="entry name" value="DNA_brk_join_enz"/>
</dbReference>
<feature type="domain" description="Tyr recombinase" evidence="5">
    <location>
        <begin position="154"/>
        <end position="327"/>
    </location>
</feature>
<dbReference type="InterPro" id="IPR004107">
    <property type="entry name" value="Integrase_SAM-like_N"/>
</dbReference>
<comment type="similarity">
    <text evidence="1">Belongs to the 'phage' integrase family.</text>
</comment>
<dbReference type="SUPFAM" id="SSF56349">
    <property type="entry name" value="DNA breaking-rejoining enzymes"/>
    <property type="match status" value="1"/>
</dbReference>
<organism evidence="6 7">
    <name type="scientific">Persephonella hydrogeniphila</name>
    <dbReference type="NCBI Taxonomy" id="198703"/>
    <lineage>
        <taxon>Bacteria</taxon>
        <taxon>Pseudomonadati</taxon>
        <taxon>Aquificota</taxon>
        <taxon>Aquificia</taxon>
        <taxon>Aquificales</taxon>
        <taxon>Hydrogenothermaceae</taxon>
        <taxon>Persephonella</taxon>
    </lineage>
</organism>
<evidence type="ECO:0000259" key="5">
    <source>
        <dbReference type="PROSITE" id="PS51898"/>
    </source>
</evidence>
<dbReference type="Pfam" id="PF00589">
    <property type="entry name" value="Phage_integrase"/>
    <property type="match status" value="1"/>
</dbReference>
<sequence length="329" mass="38819">MPIVFLSKNGYFLLDKIKGKKYIKNFYRYSTGEKFFYIEASKINLEKIKNYIEDREIDKKCYLYQLQNKLNNSDLQSNTKKTYFSINLRFLETINKTPDTVKKEDIERFLSILKRRGKSTSTLSVSYSALKYFYSSVLGKIDFREITRPYPEIPITSSLSREELKKIISSIKNEKHKLLIEVAYGCGLKLHEVIKITKNDIDFHNKIFVIKTNHSYRKVPIPSSLIKKLQSYSKKIKSEFLFFSERNPEKHITPRAAEDIFKKSLKKAGIKRDLSFKSLRDSFVAHLIDRNVNPELIRKVIGIKKAQFKNKYGFYLNFTEHIPDLLIFR</sequence>
<dbReference type="InterPro" id="IPR050090">
    <property type="entry name" value="Tyrosine_recombinase_XerCD"/>
</dbReference>
<keyword evidence="4" id="KW-0233">DNA recombination</keyword>
<dbReference type="InterPro" id="IPR002104">
    <property type="entry name" value="Integrase_catalytic"/>
</dbReference>
<keyword evidence="7" id="KW-1185">Reference proteome</keyword>
<evidence type="ECO:0000313" key="6">
    <source>
        <dbReference type="EMBL" id="SNZ09894.1"/>
    </source>
</evidence>
<keyword evidence="3" id="KW-0238">DNA-binding</keyword>
<proteinExistence type="inferred from homology"/>
<name>A0A285NK48_9AQUI</name>
<protein>
    <submittedName>
        <fullName evidence="6">Site-specific recombinase XerD</fullName>
    </submittedName>
</protein>
<dbReference type="EMBL" id="OBEI01000008">
    <property type="protein sequence ID" value="SNZ09894.1"/>
    <property type="molecule type" value="Genomic_DNA"/>
</dbReference>
<dbReference type="AlphaFoldDB" id="A0A285NK48"/>
<dbReference type="OrthoDB" id="9801717at2"/>
<accession>A0A285NK48</accession>
<dbReference type="Gene3D" id="1.10.150.130">
    <property type="match status" value="1"/>
</dbReference>
<keyword evidence="2" id="KW-0229">DNA integration</keyword>
<evidence type="ECO:0000313" key="7">
    <source>
        <dbReference type="Proteomes" id="UP000219036"/>
    </source>
</evidence>
<dbReference type="RefSeq" id="WP_097000812.1">
    <property type="nucleotide sequence ID" value="NZ_OBEI01000008.1"/>
</dbReference>
<evidence type="ECO:0000256" key="2">
    <source>
        <dbReference type="ARBA" id="ARBA00022908"/>
    </source>
</evidence>
<dbReference type="GO" id="GO:0015074">
    <property type="term" value="P:DNA integration"/>
    <property type="evidence" value="ECO:0007669"/>
    <property type="project" value="UniProtKB-KW"/>
</dbReference>
<dbReference type="GO" id="GO:0006310">
    <property type="term" value="P:DNA recombination"/>
    <property type="evidence" value="ECO:0007669"/>
    <property type="project" value="UniProtKB-KW"/>
</dbReference>
<dbReference type="InterPro" id="IPR013762">
    <property type="entry name" value="Integrase-like_cat_sf"/>
</dbReference>
<evidence type="ECO:0000256" key="1">
    <source>
        <dbReference type="ARBA" id="ARBA00008857"/>
    </source>
</evidence>
<dbReference type="Proteomes" id="UP000219036">
    <property type="component" value="Unassembled WGS sequence"/>
</dbReference>
<dbReference type="Pfam" id="PF13495">
    <property type="entry name" value="Phage_int_SAM_4"/>
    <property type="match status" value="1"/>
</dbReference>
<gene>
    <name evidence="6" type="ORF">SAMN06265182_1651</name>
</gene>
<reference evidence="7" key="1">
    <citation type="submission" date="2017-09" db="EMBL/GenBank/DDBJ databases">
        <authorList>
            <person name="Varghese N."/>
            <person name="Submissions S."/>
        </authorList>
    </citation>
    <scope>NUCLEOTIDE SEQUENCE [LARGE SCALE GENOMIC DNA]</scope>
    <source>
        <strain evidence="7">DSM 15103</strain>
    </source>
</reference>
<dbReference type="PANTHER" id="PTHR30349:SF64">
    <property type="entry name" value="PROPHAGE INTEGRASE INTD-RELATED"/>
    <property type="match status" value="1"/>
</dbReference>
<evidence type="ECO:0000256" key="4">
    <source>
        <dbReference type="ARBA" id="ARBA00023172"/>
    </source>
</evidence>
<dbReference type="Gene3D" id="1.10.443.10">
    <property type="entry name" value="Intergrase catalytic core"/>
    <property type="match status" value="1"/>
</dbReference>